<proteinExistence type="predicted"/>
<dbReference type="AlphaFoldDB" id="A0A396I1Z6"/>
<comment type="caution">
    <text evidence="1">The sequence shown here is derived from an EMBL/GenBank/DDBJ whole genome shotgun (WGS) entry which is preliminary data.</text>
</comment>
<evidence type="ECO:0000313" key="2">
    <source>
        <dbReference type="Proteomes" id="UP000265566"/>
    </source>
</evidence>
<dbReference type="Proteomes" id="UP000265566">
    <property type="component" value="Chromosome 4"/>
</dbReference>
<dbReference type="Gramene" id="rna20695">
    <property type="protein sequence ID" value="RHN58753.1"/>
    <property type="gene ID" value="gene20695"/>
</dbReference>
<dbReference type="EMBL" id="PSQE01000004">
    <property type="protein sequence ID" value="RHN58753.1"/>
    <property type="molecule type" value="Genomic_DNA"/>
</dbReference>
<accession>A0A396I1Z6</accession>
<gene>
    <name evidence="1" type="ORF">MtrunA17_Chr4g0005771</name>
</gene>
<reference evidence="2" key="1">
    <citation type="journal article" date="2018" name="Nat. Plants">
        <title>Whole-genome landscape of Medicago truncatula symbiotic genes.</title>
        <authorList>
            <person name="Pecrix Y."/>
            <person name="Staton S.E."/>
            <person name="Sallet E."/>
            <person name="Lelandais-Briere C."/>
            <person name="Moreau S."/>
            <person name="Carrere S."/>
            <person name="Blein T."/>
            <person name="Jardinaud M.F."/>
            <person name="Latrasse D."/>
            <person name="Zouine M."/>
            <person name="Zahm M."/>
            <person name="Kreplak J."/>
            <person name="Mayjonade B."/>
            <person name="Satge C."/>
            <person name="Perez M."/>
            <person name="Cauet S."/>
            <person name="Marande W."/>
            <person name="Chantry-Darmon C."/>
            <person name="Lopez-Roques C."/>
            <person name="Bouchez O."/>
            <person name="Berard A."/>
            <person name="Debelle F."/>
            <person name="Munos S."/>
            <person name="Bendahmane A."/>
            <person name="Berges H."/>
            <person name="Niebel A."/>
            <person name="Buitink J."/>
            <person name="Frugier F."/>
            <person name="Benhamed M."/>
            <person name="Crespi M."/>
            <person name="Gouzy J."/>
            <person name="Gamas P."/>
        </authorList>
    </citation>
    <scope>NUCLEOTIDE SEQUENCE [LARGE SCALE GENOMIC DNA]</scope>
    <source>
        <strain evidence="2">cv. Jemalong A17</strain>
    </source>
</reference>
<evidence type="ECO:0000313" key="1">
    <source>
        <dbReference type="EMBL" id="RHN58753.1"/>
    </source>
</evidence>
<organism evidence="1 2">
    <name type="scientific">Medicago truncatula</name>
    <name type="common">Barrel medic</name>
    <name type="synonym">Medicago tribuloides</name>
    <dbReference type="NCBI Taxonomy" id="3880"/>
    <lineage>
        <taxon>Eukaryota</taxon>
        <taxon>Viridiplantae</taxon>
        <taxon>Streptophyta</taxon>
        <taxon>Embryophyta</taxon>
        <taxon>Tracheophyta</taxon>
        <taxon>Spermatophyta</taxon>
        <taxon>Magnoliopsida</taxon>
        <taxon>eudicotyledons</taxon>
        <taxon>Gunneridae</taxon>
        <taxon>Pentapetalae</taxon>
        <taxon>rosids</taxon>
        <taxon>fabids</taxon>
        <taxon>Fabales</taxon>
        <taxon>Fabaceae</taxon>
        <taxon>Papilionoideae</taxon>
        <taxon>50 kb inversion clade</taxon>
        <taxon>NPAAA clade</taxon>
        <taxon>Hologalegina</taxon>
        <taxon>IRL clade</taxon>
        <taxon>Trifolieae</taxon>
        <taxon>Medicago</taxon>
    </lineage>
</organism>
<evidence type="ECO:0008006" key="3">
    <source>
        <dbReference type="Google" id="ProtNLM"/>
    </source>
</evidence>
<name>A0A396I1Z6_MEDTR</name>
<sequence>MDWHVQINHTWREGNRSADWLANFSISVNYLNLIILETPPIELRKLMFDDISGACMPKNIRLIS</sequence>
<protein>
    <recommendedName>
        <fullName evidence="3">RNase H type-1 domain-containing protein</fullName>
    </recommendedName>
</protein>